<comment type="caution">
    <text evidence="1">The sequence shown here is derived from an EMBL/GenBank/DDBJ whole genome shotgun (WGS) entry which is preliminary data.</text>
</comment>
<gene>
    <name evidence="1" type="ORF">MLD38_037632</name>
</gene>
<reference evidence="2" key="1">
    <citation type="journal article" date="2023" name="Front. Plant Sci.">
        <title>Chromosomal-level genome assembly of Melastoma candidum provides insights into trichome evolution.</title>
        <authorList>
            <person name="Zhong Y."/>
            <person name="Wu W."/>
            <person name="Sun C."/>
            <person name="Zou P."/>
            <person name="Liu Y."/>
            <person name="Dai S."/>
            <person name="Zhou R."/>
        </authorList>
    </citation>
    <scope>NUCLEOTIDE SEQUENCE [LARGE SCALE GENOMIC DNA]</scope>
</reference>
<sequence length="222" mass="25340">MKMGELLDGRIDRVRFVIIHGMGGIGKTTLAKVIFNEVSSEFQGCSFLENIRESSRGNGIIKLQQQIMDDIFRMSVSIHNVDHGINEIKEGSRRNKKGLLVLDDVDDKDQIQKLAGMFNWFGRGSRIIVPTRDSNVTPIELKLYMKDKMQNVEGEEDLGDIFFYKMRGMNHQHAATLFKTHAFGDDEYSFDDDDLLQKIVLLADGLPLTLRLAKQRKYGENL</sequence>
<accession>A0ACB9LMN4</accession>
<protein>
    <submittedName>
        <fullName evidence="1">Uncharacterized protein</fullName>
    </submittedName>
</protein>
<name>A0ACB9LMN4_9MYRT</name>
<keyword evidence="2" id="KW-1185">Reference proteome</keyword>
<proteinExistence type="predicted"/>
<evidence type="ECO:0000313" key="2">
    <source>
        <dbReference type="Proteomes" id="UP001057402"/>
    </source>
</evidence>
<dbReference type="Proteomes" id="UP001057402">
    <property type="component" value="Chromosome 11"/>
</dbReference>
<organism evidence="1 2">
    <name type="scientific">Melastoma candidum</name>
    <dbReference type="NCBI Taxonomy" id="119954"/>
    <lineage>
        <taxon>Eukaryota</taxon>
        <taxon>Viridiplantae</taxon>
        <taxon>Streptophyta</taxon>
        <taxon>Embryophyta</taxon>
        <taxon>Tracheophyta</taxon>
        <taxon>Spermatophyta</taxon>
        <taxon>Magnoliopsida</taxon>
        <taxon>eudicotyledons</taxon>
        <taxon>Gunneridae</taxon>
        <taxon>Pentapetalae</taxon>
        <taxon>rosids</taxon>
        <taxon>malvids</taxon>
        <taxon>Myrtales</taxon>
        <taxon>Melastomataceae</taxon>
        <taxon>Melastomatoideae</taxon>
        <taxon>Melastomateae</taxon>
        <taxon>Melastoma</taxon>
    </lineage>
</organism>
<dbReference type="EMBL" id="CM042890">
    <property type="protein sequence ID" value="KAI4312842.1"/>
    <property type="molecule type" value="Genomic_DNA"/>
</dbReference>
<evidence type="ECO:0000313" key="1">
    <source>
        <dbReference type="EMBL" id="KAI4312842.1"/>
    </source>
</evidence>